<name>A0A6M3KSK7_9ZZZZ</name>
<proteinExistence type="predicted"/>
<dbReference type="EMBL" id="MT142555">
    <property type="protein sequence ID" value="QJA85123.1"/>
    <property type="molecule type" value="Genomic_DNA"/>
</dbReference>
<evidence type="ECO:0000313" key="1">
    <source>
        <dbReference type="EMBL" id="QJA85123.1"/>
    </source>
</evidence>
<sequence length="58" mass="6821">MKKELLTFEYEHCGECSNVDEANKGKWKCLKRRKIVPELWGKIPAWCPLEDANGNRTR</sequence>
<dbReference type="AlphaFoldDB" id="A0A6M3KSK7"/>
<protein>
    <submittedName>
        <fullName evidence="1">Uncharacterized protein</fullName>
    </submittedName>
</protein>
<organism evidence="1">
    <name type="scientific">viral metagenome</name>
    <dbReference type="NCBI Taxonomy" id="1070528"/>
    <lineage>
        <taxon>unclassified sequences</taxon>
        <taxon>metagenomes</taxon>
        <taxon>organismal metagenomes</taxon>
    </lineage>
</organism>
<reference evidence="1" key="1">
    <citation type="submission" date="2020-03" db="EMBL/GenBank/DDBJ databases">
        <title>The deep terrestrial virosphere.</title>
        <authorList>
            <person name="Holmfeldt K."/>
            <person name="Nilsson E."/>
            <person name="Simone D."/>
            <person name="Lopez-Fernandez M."/>
            <person name="Wu X."/>
            <person name="de Brujin I."/>
            <person name="Lundin D."/>
            <person name="Andersson A."/>
            <person name="Bertilsson S."/>
            <person name="Dopson M."/>
        </authorList>
    </citation>
    <scope>NUCLEOTIDE SEQUENCE</scope>
    <source>
        <strain evidence="1">MM415B02273</strain>
    </source>
</reference>
<accession>A0A6M3KSK7</accession>
<gene>
    <name evidence="1" type="ORF">MM415B02273_0022</name>
</gene>